<dbReference type="EMBL" id="LSMT01000575">
    <property type="protein sequence ID" value="PFX16111.1"/>
    <property type="molecule type" value="Genomic_DNA"/>
</dbReference>
<dbReference type="OrthoDB" id="5979373at2759"/>
<dbReference type="InterPro" id="IPR012340">
    <property type="entry name" value="NA-bd_OB-fold"/>
</dbReference>
<dbReference type="Pfam" id="PF20209">
    <property type="entry name" value="DUF6570"/>
    <property type="match status" value="1"/>
</dbReference>
<keyword evidence="3" id="KW-1185">Reference proteome</keyword>
<evidence type="ECO:0000259" key="1">
    <source>
        <dbReference type="Pfam" id="PF20209"/>
    </source>
</evidence>
<evidence type="ECO:0000313" key="3">
    <source>
        <dbReference type="Proteomes" id="UP000225706"/>
    </source>
</evidence>
<reference evidence="3" key="1">
    <citation type="journal article" date="2017" name="bioRxiv">
        <title>Comparative analysis of the genomes of Stylophora pistillata and Acropora digitifera provides evidence for extensive differences between species of corals.</title>
        <authorList>
            <person name="Voolstra C.R."/>
            <person name="Li Y."/>
            <person name="Liew Y.J."/>
            <person name="Baumgarten S."/>
            <person name="Zoccola D."/>
            <person name="Flot J.-F."/>
            <person name="Tambutte S."/>
            <person name="Allemand D."/>
            <person name="Aranda M."/>
        </authorList>
    </citation>
    <scope>NUCLEOTIDE SEQUENCE [LARGE SCALE GENOMIC DNA]</scope>
</reference>
<dbReference type="SUPFAM" id="SSF50249">
    <property type="entry name" value="Nucleic acid-binding proteins"/>
    <property type="match status" value="1"/>
</dbReference>
<gene>
    <name evidence="2" type="ORF">AWC38_SpisGene19638</name>
</gene>
<dbReference type="Gene3D" id="2.40.50.140">
    <property type="entry name" value="Nucleic acid-binding proteins"/>
    <property type="match status" value="1"/>
</dbReference>
<dbReference type="AlphaFoldDB" id="A0A2B4RER4"/>
<name>A0A2B4RER4_STYPI</name>
<protein>
    <recommendedName>
        <fullName evidence="1">DUF6570 domain-containing protein</fullName>
    </recommendedName>
</protein>
<evidence type="ECO:0000313" key="2">
    <source>
        <dbReference type="EMBL" id="PFX16111.1"/>
    </source>
</evidence>
<comment type="caution">
    <text evidence="2">The sequence shown here is derived from an EMBL/GenBank/DDBJ whole genome shotgun (WGS) entry which is preliminary data.</text>
</comment>
<proteinExistence type="predicted"/>
<organism evidence="2 3">
    <name type="scientific">Stylophora pistillata</name>
    <name type="common">Smooth cauliflower coral</name>
    <dbReference type="NCBI Taxonomy" id="50429"/>
    <lineage>
        <taxon>Eukaryota</taxon>
        <taxon>Metazoa</taxon>
        <taxon>Cnidaria</taxon>
        <taxon>Anthozoa</taxon>
        <taxon>Hexacorallia</taxon>
        <taxon>Scleractinia</taxon>
        <taxon>Astrocoeniina</taxon>
        <taxon>Pocilloporidae</taxon>
        <taxon>Stylophora</taxon>
    </lineage>
</organism>
<sequence>MWATPAVVVYKIKKKDTQSCELDYNRKRRQKRAAYMRQYREPHVLPEKMAKRNEYQRNYRATTVSPAKKAKCNEYQRNYRVQKRNLGASLLNDPSENRERRQEWTDYMRQYRITNVSPEKMAEYNEYQKNYRATTGSPEKNAKRNEYQRNYRAPSLSLECAIAKLHQIVSQGPLYVCTCCYQLWYKHSVTNADQIRQSISGIIKYLNKKSVDSKMWVCRTGHSHLVKNKVPPCAVANGMVFPEKPEFFDLNELECRLLTPRIAFQKLMQAPRGRQLKVHGNIVNIPADVTHTEISKLKHCRSGQKLKKVYCIVADHTESIKLALWEDMIQNVECGKSESYIFKSVIVKISDDTKYLNTNESSTVELQDDIDDIDPTSKEIKDYIFEGLCLGVHVKQATSSIVCNNTVQVVADKDIVTCEWCKTSM</sequence>
<accession>A0A2B4RER4</accession>
<dbReference type="Proteomes" id="UP000225706">
    <property type="component" value="Unassembled WGS sequence"/>
</dbReference>
<dbReference type="InterPro" id="IPR046700">
    <property type="entry name" value="DUF6570"/>
</dbReference>
<feature type="domain" description="DUF6570" evidence="1">
    <location>
        <begin position="227"/>
        <end position="317"/>
    </location>
</feature>